<dbReference type="GeneID" id="24832242"/>
<proteinExistence type="predicted"/>
<evidence type="ECO:0000313" key="2">
    <source>
        <dbReference type="EMBL" id="AKB79400.1"/>
    </source>
</evidence>
<feature type="compositionally biased region" description="Low complexity" evidence="1">
    <location>
        <begin position="133"/>
        <end position="146"/>
    </location>
</feature>
<sequence length="383" mass="41757">MKVKAVLFILALIVLVQTAVASGIGVGVSPGNISYRLAPGTSAEQSLYVINTGTETATYNVFVDESAYSSWFTFSASSFELSAGENKEVKFTLSIPSSVEEDIDCKIKVPCTVPGKDVGTGVIIPVHIEVYTSEGSSSGKSSSGSSPSGGGTVSPEPAGNVEAKELSQQYVTSSSRIRFSFTQDATCVKYVEFDAKKNLGKITTIVEMLKERSTLTPDTPDSEIYCYLNIWAGNDGVATSENIENAMIGFKVDKTRVSENNIDADSIVLEYFDGKNWVSLPVKKLDEDERYLYLEAETTGFSHFAVTGEKSDEDNKDTGMTPVTRAGEKLKYTAENLESVAAKSLEEKGPGILAEIEVYEMKFREICQDLIRTLQEKNWFSYI</sequence>
<protein>
    <recommendedName>
        <fullName evidence="4">Cell surface protein</fullName>
    </recommendedName>
</protein>
<dbReference type="HOGENOM" id="CLU_056683_0_0_2"/>
<dbReference type="Gene3D" id="2.60.40.10">
    <property type="entry name" value="Immunoglobulins"/>
    <property type="match status" value="1"/>
</dbReference>
<dbReference type="RefSeq" id="WP_048141025.1">
    <property type="nucleotide sequence ID" value="NZ_CP009516.1"/>
</dbReference>
<evidence type="ECO:0000313" key="3">
    <source>
        <dbReference type="Proteomes" id="UP000033101"/>
    </source>
</evidence>
<dbReference type="InterPro" id="IPR013783">
    <property type="entry name" value="Ig-like_fold"/>
</dbReference>
<dbReference type="EMBL" id="CP009516">
    <property type="protein sequence ID" value="AKB79400.1"/>
    <property type="molecule type" value="Genomic_DNA"/>
</dbReference>
<organism evidence="2 3">
    <name type="scientific">Methanosarcina horonobensis HB-1 = JCM 15518</name>
    <dbReference type="NCBI Taxonomy" id="1434110"/>
    <lineage>
        <taxon>Archaea</taxon>
        <taxon>Methanobacteriati</taxon>
        <taxon>Methanobacteriota</taxon>
        <taxon>Stenosarchaea group</taxon>
        <taxon>Methanomicrobia</taxon>
        <taxon>Methanosarcinales</taxon>
        <taxon>Methanosarcinaceae</taxon>
        <taxon>Methanosarcina</taxon>
    </lineage>
</organism>
<dbReference type="InterPro" id="IPR026453">
    <property type="entry name" value="PGF_pre_PGF"/>
</dbReference>
<dbReference type="OrthoDB" id="103676at2157"/>
<evidence type="ECO:0008006" key="4">
    <source>
        <dbReference type="Google" id="ProtNLM"/>
    </source>
</evidence>
<gene>
    <name evidence="2" type="ORF">MSHOH_2917</name>
</gene>
<name>A0A0E3WWE8_9EURY</name>
<dbReference type="Proteomes" id="UP000033101">
    <property type="component" value="Chromosome"/>
</dbReference>
<dbReference type="NCBIfam" id="TIGR04213">
    <property type="entry name" value="PGF_pre_PGF"/>
    <property type="match status" value="1"/>
</dbReference>
<accession>A0A0E3WWE8</accession>
<evidence type="ECO:0000256" key="1">
    <source>
        <dbReference type="SAM" id="MobiDB-lite"/>
    </source>
</evidence>
<dbReference type="KEGG" id="mhor:MSHOH_2917"/>
<keyword evidence="3" id="KW-1185">Reference proteome</keyword>
<dbReference type="PATRIC" id="fig|1434110.4.peg.3764"/>
<reference evidence="2 3" key="1">
    <citation type="submission" date="2014-07" db="EMBL/GenBank/DDBJ databases">
        <title>Methanogenic archaea and the global carbon cycle.</title>
        <authorList>
            <person name="Henriksen J.R."/>
            <person name="Luke J."/>
            <person name="Reinhart S."/>
            <person name="Benedict M.N."/>
            <person name="Youngblut N.D."/>
            <person name="Metcalf M.E."/>
            <person name="Whitaker R.J."/>
            <person name="Metcalf W.W."/>
        </authorList>
    </citation>
    <scope>NUCLEOTIDE SEQUENCE [LARGE SCALE GENOMIC DNA]</scope>
    <source>
        <strain evidence="2 3">HB-1</strain>
    </source>
</reference>
<dbReference type="AlphaFoldDB" id="A0A0E3WWE8"/>
<feature type="region of interest" description="Disordered" evidence="1">
    <location>
        <begin position="133"/>
        <end position="159"/>
    </location>
</feature>